<dbReference type="SUPFAM" id="SSF82185">
    <property type="entry name" value="Histone H3 K4-specific methyltransferase SET7/9 N-terminal domain"/>
    <property type="match status" value="1"/>
</dbReference>
<accession>A0ABP7P2P4</accession>
<feature type="signal peptide" evidence="2">
    <location>
        <begin position="1"/>
        <end position="20"/>
    </location>
</feature>
<feature type="chain" id="PRO_5047357986" description="MORN repeat variant" evidence="2">
    <location>
        <begin position="21"/>
        <end position="202"/>
    </location>
</feature>
<dbReference type="EMBL" id="BAABDI010000001">
    <property type="protein sequence ID" value="GAA3958711.1"/>
    <property type="molecule type" value="Genomic_DNA"/>
</dbReference>
<keyword evidence="4" id="KW-1185">Reference proteome</keyword>
<reference evidence="4" key="1">
    <citation type="journal article" date="2019" name="Int. J. Syst. Evol. Microbiol.">
        <title>The Global Catalogue of Microorganisms (GCM) 10K type strain sequencing project: providing services to taxonomists for standard genome sequencing and annotation.</title>
        <authorList>
            <consortium name="The Broad Institute Genomics Platform"/>
            <consortium name="The Broad Institute Genome Sequencing Center for Infectious Disease"/>
            <person name="Wu L."/>
            <person name="Ma J."/>
        </authorList>
    </citation>
    <scope>NUCLEOTIDE SEQUENCE [LARGE SCALE GENOMIC DNA]</scope>
    <source>
        <strain evidence="4">JCM 17217</strain>
    </source>
</reference>
<evidence type="ECO:0000313" key="4">
    <source>
        <dbReference type="Proteomes" id="UP001501556"/>
    </source>
</evidence>
<evidence type="ECO:0000313" key="3">
    <source>
        <dbReference type="EMBL" id="GAA3958711.1"/>
    </source>
</evidence>
<protein>
    <recommendedName>
        <fullName evidence="5">MORN repeat variant</fullName>
    </recommendedName>
</protein>
<gene>
    <name evidence="3" type="ORF">GCM10022407_02420</name>
</gene>
<feature type="region of interest" description="Disordered" evidence="1">
    <location>
        <begin position="25"/>
        <end position="47"/>
    </location>
</feature>
<organism evidence="3 4">
    <name type="scientific">Hymenobacter antarcticus</name>
    <dbReference type="NCBI Taxonomy" id="486270"/>
    <lineage>
        <taxon>Bacteria</taxon>
        <taxon>Pseudomonadati</taxon>
        <taxon>Bacteroidota</taxon>
        <taxon>Cytophagia</taxon>
        <taxon>Cytophagales</taxon>
        <taxon>Hymenobacteraceae</taxon>
        <taxon>Hymenobacter</taxon>
    </lineage>
</organism>
<proteinExistence type="predicted"/>
<comment type="caution">
    <text evidence="3">The sequence shown here is derived from an EMBL/GenBank/DDBJ whole genome shotgun (WGS) entry which is preliminary data.</text>
</comment>
<dbReference type="Gene3D" id="3.90.930.1">
    <property type="match status" value="1"/>
</dbReference>
<dbReference type="PROSITE" id="PS51257">
    <property type="entry name" value="PROKAR_LIPOPROTEIN"/>
    <property type="match status" value="1"/>
</dbReference>
<dbReference type="Proteomes" id="UP001501556">
    <property type="component" value="Unassembled WGS sequence"/>
</dbReference>
<name>A0ABP7P2P4_9BACT</name>
<evidence type="ECO:0000256" key="1">
    <source>
        <dbReference type="SAM" id="MobiDB-lite"/>
    </source>
</evidence>
<dbReference type="RefSeq" id="WP_345120088.1">
    <property type="nucleotide sequence ID" value="NZ_BAABDI010000001.1"/>
</dbReference>
<sequence length="202" mass="23293">MRLFHLLLIAGSTLLLGACAGSRATTRRQPRGFRPPNRSDRQGREQGRWRTYYDSADTEPFTAGRYRHGRPVRTFRYYAPTGQLDHSERYRREGFCEVTYWHPGGKVARRGPAQWVTSGDKPARFFWYGEWKTYDPDGQTTGIHTYTDGTLTRTATYEQSQLTQIETYQGNSVIRTETYSAGQLIRVETFEKGLRTSTTKSL</sequence>
<feature type="compositionally biased region" description="Basic and acidic residues" evidence="1">
    <location>
        <begin position="37"/>
        <end position="47"/>
    </location>
</feature>
<evidence type="ECO:0008006" key="5">
    <source>
        <dbReference type="Google" id="ProtNLM"/>
    </source>
</evidence>
<keyword evidence="2" id="KW-0732">Signal</keyword>
<evidence type="ECO:0000256" key="2">
    <source>
        <dbReference type="SAM" id="SignalP"/>
    </source>
</evidence>